<accession>A0ABR4YM37</accession>
<evidence type="ECO:0000259" key="9">
    <source>
        <dbReference type="Pfam" id="PF02542"/>
    </source>
</evidence>
<comment type="subunit">
    <text evidence="7">Homotrimer.</text>
</comment>
<keyword evidence="4 7" id="KW-0479">Metal-binding</keyword>
<feature type="binding site" evidence="7">
    <location>
        <position position="45"/>
    </location>
    <ligand>
        <name>a divalent metal cation</name>
        <dbReference type="ChEBI" id="CHEBI:60240"/>
    </ligand>
</feature>
<dbReference type="InterPro" id="IPR036571">
    <property type="entry name" value="MECDP_synthase_sf"/>
</dbReference>
<evidence type="ECO:0000313" key="11">
    <source>
        <dbReference type="Proteomes" id="UP000031004"/>
    </source>
</evidence>
<comment type="caution">
    <text evidence="7">Lacks conserved residue(s) required for the propagation of feature annotation.</text>
</comment>
<feature type="binding site" evidence="7">
    <location>
        <begin position="11"/>
        <end position="13"/>
    </location>
    <ligand>
        <name>4-CDP-2-C-methyl-D-erythritol 2-phosphate</name>
        <dbReference type="ChEBI" id="CHEBI:57919"/>
    </ligand>
</feature>
<keyword evidence="11" id="KW-1185">Reference proteome</keyword>
<sequence>MKIPRVGLGTDVHPIESGRPCWLLCLEFEDADGCAGHSDGDVASHALCDALLSAAGLGDLGAVFGTDRPEWRGVTGADMLRHVRELVQAAGFEIGNATVQVIGNRPKIGPRRDEAQRLLSELIGAPVSVSATTTDGLGLTGRGEGLAAIATALLVTAE</sequence>
<evidence type="ECO:0000256" key="3">
    <source>
        <dbReference type="ARBA" id="ARBA00012579"/>
    </source>
</evidence>
<gene>
    <name evidence="7" type="primary">ispF</name>
    <name evidence="10" type="ORF">QQ44_24200</name>
</gene>
<comment type="caution">
    <text evidence="10">The sequence shown here is derived from an EMBL/GenBank/DDBJ whole genome shotgun (WGS) entry which is preliminary data.</text>
</comment>
<evidence type="ECO:0000256" key="5">
    <source>
        <dbReference type="ARBA" id="ARBA00023229"/>
    </source>
</evidence>
<dbReference type="Gene3D" id="3.30.1330.50">
    <property type="entry name" value="2-C-methyl-D-erythritol 2,4-cyclodiphosphate synthase"/>
    <property type="match status" value="1"/>
</dbReference>
<keyword evidence="6 7" id="KW-0456">Lyase</keyword>
<feature type="site" description="Transition state stabilizer" evidence="7">
    <location>
        <position position="37"/>
    </location>
</feature>
<feature type="binding site" evidence="7">
    <location>
        <begin position="37"/>
        <end position="38"/>
    </location>
    <ligand>
        <name>4-CDP-2-C-methyl-D-erythritol 2-phosphate</name>
        <dbReference type="ChEBI" id="CHEBI:57919"/>
    </ligand>
</feature>
<dbReference type="EC" id="4.6.1.12" evidence="3 7"/>
<evidence type="ECO:0000256" key="4">
    <source>
        <dbReference type="ARBA" id="ARBA00022723"/>
    </source>
</evidence>
<organism evidence="10 11">
    <name type="scientific">Mycolicibacterium setense</name>
    <dbReference type="NCBI Taxonomy" id="431269"/>
    <lineage>
        <taxon>Bacteria</taxon>
        <taxon>Bacillati</taxon>
        <taxon>Actinomycetota</taxon>
        <taxon>Actinomycetes</taxon>
        <taxon>Mycobacteriales</taxon>
        <taxon>Mycobacteriaceae</taxon>
        <taxon>Mycolicibacterium</taxon>
    </lineage>
</organism>
<dbReference type="HAMAP" id="MF_00107">
    <property type="entry name" value="IspF"/>
    <property type="match status" value="1"/>
</dbReference>
<evidence type="ECO:0000313" key="10">
    <source>
        <dbReference type="EMBL" id="KHO19765.1"/>
    </source>
</evidence>
<evidence type="ECO:0000256" key="7">
    <source>
        <dbReference type="HAMAP-Rule" id="MF_00107"/>
    </source>
</evidence>
<dbReference type="PANTHER" id="PTHR43181">
    <property type="entry name" value="2-C-METHYL-D-ERYTHRITOL 2,4-CYCLODIPHOSPHATE SYNTHASE, CHLOROPLASTIC"/>
    <property type="match status" value="1"/>
</dbReference>
<dbReference type="PROSITE" id="PS01350">
    <property type="entry name" value="ISPF"/>
    <property type="match status" value="1"/>
</dbReference>
<name>A0ABR4YM37_9MYCO</name>
<feature type="site" description="Transition state stabilizer" evidence="7">
    <location>
        <position position="133"/>
    </location>
</feature>
<dbReference type="CDD" id="cd00554">
    <property type="entry name" value="MECDP_synthase"/>
    <property type="match status" value="1"/>
</dbReference>
<reference evidence="10 11" key="1">
    <citation type="submission" date="2014-11" db="EMBL/GenBank/DDBJ databases">
        <title>Mycobacterium setense Manresensis Genome.</title>
        <authorList>
            <person name="Rech G."/>
            <person name="Sumoy L."/>
        </authorList>
    </citation>
    <scope>NUCLEOTIDE SEQUENCE [LARGE SCALE GENOMIC DNA]</scope>
    <source>
        <strain evidence="10 11">Manresensis</strain>
    </source>
</reference>
<proteinExistence type="inferred from homology"/>
<comment type="cofactor">
    <cofactor evidence="7">
        <name>a divalent metal cation</name>
        <dbReference type="ChEBI" id="CHEBI:60240"/>
    </cofactor>
    <text evidence="7">Binds 1 divalent metal cation per subunit.</text>
</comment>
<feature type="binding site" evidence="7">
    <location>
        <position position="142"/>
    </location>
    <ligand>
        <name>4-CDP-2-C-methyl-D-erythritol 2-phosphate</name>
        <dbReference type="ChEBI" id="CHEBI:57919"/>
    </ligand>
</feature>
<dbReference type="Proteomes" id="UP000031004">
    <property type="component" value="Unassembled WGS sequence"/>
</dbReference>
<dbReference type="EMBL" id="JTLZ01000012">
    <property type="protein sequence ID" value="KHO19765.1"/>
    <property type="molecule type" value="Genomic_DNA"/>
</dbReference>
<dbReference type="NCBIfam" id="TIGR00151">
    <property type="entry name" value="ispF"/>
    <property type="match status" value="1"/>
</dbReference>
<evidence type="ECO:0000256" key="2">
    <source>
        <dbReference type="ARBA" id="ARBA00004709"/>
    </source>
</evidence>
<evidence type="ECO:0000256" key="6">
    <source>
        <dbReference type="ARBA" id="ARBA00023239"/>
    </source>
</evidence>
<comment type="pathway">
    <text evidence="2 7">Isoprenoid biosynthesis; isopentenyl diphosphate biosynthesis via DXP pathway; isopentenyl diphosphate from 1-deoxy-D-xylulose 5-phosphate: step 4/6.</text>
</comment>
<feature type="domain" description="2-C-methyl-D-erythritol 2,4-cyclodiphosphate synthase" evidence="9">
    <location>
        <begin position="5"/>
        <end position="154"/>
    </location>
</feature>
<feature type="binding site" evidence="7">
    <location>
        <position position="11"/>
    </location>
    <ligand>
        <name>a divalent metal cation</name>
        <dbReference type="ChEBI" id="CHEBI:60240"/>
    </ligand>
</feature>
<feature type="binding site" evidence="7">
    <location>
        <position position="13"/>
    </location>
    <ligand>
        <name>a divalent metal cation</name>
        <dbReference type="ChEBI" id="CHEBI:60240"/>
    </ligand>
</feature>
<evidence type="ECO:0000256" key="1">
    <source>
        <dbReference type="ARBA" id="ARBA00000200"/>
    </source>
</evidence>
<dbReference type="InterPro" id="IPR020555">
    <property type="entry name" value="MECDP_synthase_CS"/>
</dbReference>
<protein>
    <recommendedName>
        <fullName evidence="3 7">2-C-methyl-D-erythritol 2,4-cyclodiphosphate synthase</fullName>
        <shortName evidence="7">MECDP-synthase</shortName>
        <shortName evidence="7">MECPP-synthase</shortName>
        <shortName evidence="7">MECPS</shortName>
        <ecNumber evidence="3 7">4.6.1.12</ecNumber>
    </recommendedName>
</protein>
<dbReference type="SUPFAM" id="SSF69765">
    <property type="entry name" value="IpsF-like"/>
    <property type="match status" value="1"/>
</dbReference>
<dbReference type="RefSeq" id="WP_039325657.1">
    <property type="nucleotide sequence ID" value="NZ_JTLZ01000012.1"/>
</dbReference>
<dbReference type="PANTHER" id="PTHR43181:SF1">
    <property type="entry name" value="2-C-METHYL-D-ERYTHRITOL 2,4-CYCLODIPHOSPHATE SYNTHASE, CHLOROPLASTIC"/>
    <property type="match status" value="1"/>
</dbReference>
<comment type="similarity">
    <text evidence="7 8">Belongs to the IspF family.</text>
</comment>
<comment type="function">
    <text evidence="7">Involved in the biosynthesis of isopentenyl diphosphate (IPP) and dimethylallyl diphosphate (DMAPP), two major building blocks of isoprenoid compounds. Catalyzes the conversion of 4-diphosphocytidyl-2-C-methyl-D-erythritol 2-phosphate (CDP-ME2P) to 2-C-methyl-D-erythritol 2,4-cyclodiphosphate (ME-CPP) with a corresponding release of cytidine 5-monophosphate (CMP).</text>
</comment>
<comment type="catalytic activity">
    <reaction evidence="1 7 8">
        <text>4-CDP-2-C-methyl-D-erythritol 2-phosphate = 2-C-methyl-D-erythritol 2,4-cyclic diphosphate + CMP</text>
        <dbReference type="Rhea" id="RHEA:23864"/>
        <dbReference type="ChEBI" id="CHEBI:57919"/>
        <dbReference type="ChEBI" id="CHEBI:58483"/>
        <dbReference type="ChEBI" id="CHEBI:60377"/>
        <dbReference type="EC" id="4.6.1.12"/>
    </reaction>
</comment>
<keyword evidence="5 7" id="KW-0414">Isoprene biosynthesis</keyword>
<feature type="binding site" evidence="7">
    <location>
        <begin position="59"/>
        <end position="61"/>
    </location>
    <ligand>
        <name>4-CDP-2-C-methyl-D-erythritol 2-phosphate</name>
        <dbReference type="ChEBI" id="CHEBI:57919"/>
    </ligand>
</feature>
<dbReference type="InterPro" id="IPR003526">
    <property type="entry name" value="MECDP_synthase"/>
</dbReference>
<dbReference type="Pfam" id="PF02542">
    <property type="entry name" value="YgbB"/>
    <property type="match status" value="1"/>
</dbReference>
<evidence type="ECO:0000256" key="8">
    <source>
        <dbReference type="RuleBase" id="RU004395"/>
    </source>
</evidence>
<feature type="binding site" evidence="7">
    <location>
        <begin position="132"/>
        <end position="135"/>
    </location>
    <ligand>
        <name>4-CDP-2-C-methyl-D-erythritol 2-phosphate</name>
        <dbReference type="ChEBI" id="CHEBI:57919"/>
    </ligand>
</feature>